<proteinExistence type="predicted"/>
<organism evidence="1 2">
    <name type="scientific">Hoylesella oralis ATCC 33269</name>
    <dbReference type="NCBI Taxonomy" id="873533"/>
    <lineage>
        <taxon>Bacteria</taxon>
        <taxon>Pseudomonadati</taxon>
        <taxon>Bacteroidota</taxon>
        <taxon>Bacteroidia</taxon>
        <taxon>Bacteroidales</taxon>
        <taxon>Prevotellaceae</taxon>
        <taxon>Hoylesella</taxon>
    </lineage>
</organism>
<gene>
    <name evidence="1" type="ORF">HMPREF0663_11529</name>
</gene>
<protein>
    <submittedName>
        <fullName evidence="1">Uncharacterized protein</fullName>
    </submittedName>
</protein>
<keyword evidence="2" id="KW-1185">Reference proteome</keyword>
<comment type="caution">
    <text evidence="1">The sequence shown here is derived from an EMBL/GenBank/DDBJ whole genome shotgun (WGS) entry which is preliminary data.</text>
</comment>
<dbReference type="HOGENOM" id="CLU_3156359_0_0_10"/>
<dbReference type="AlphaFoldDB" id="E7RQS8"/>
<evidence type="ECO:0000313" key="1">
    <source>
        <dbReference type="EMBL" id="EFZ36616.1"/>
    </source>
</evidence>
<evidence type="ECO:0000313" key="2">
    <source>
        <dbReference type="Proteomes" id="UP000005580"/>
    </source>
</evidence>
<accession>E7RQS8</accession>
<dbReference type="Proteomes" id="UP000005580">
    <property type="component" value="Unassembled WGS sequence"/>
</dbReference>
<name>E7RQS8_9BACT</name>
<reference evidence="1" key="1">
    <citation type="submission" date="2011-01" db="EMBL/GenBank/DDBJ databases">
        <authorList>
            <person name="Muzny D."/>
            <person name="Qin X."/>
            <person name="Buhay C."/>
            <person name="Dugan-Rocha S."/>
            <person name="Ding Y."/>
            <person name="Chen G."/>
            <person name="Hawes A."/>
            <person name="Holder M."/>
            <person name="Jhangiani S."/>
            <person name="Johnson A."/>
            <person name="Khan Z."/>
            <person name="Li Z."/>
            <person name="Liu W."/>
            <person name="Liu X."/>
            <person name="Perez L."/>
            <person name="Shen H."/>
            <person name="Wang Q."/>
            <person name="Watt J."/>
            <person name="Xi L."/>
            <person name="Xin Y."/>
            <person name="Zhou J."/>
            <person name="Deng J."/>
            <person name="Jiang H."/>
            <person name="Liu Y."/>
            <person name="Qu J."/>
            <person name="Song X.-Z."/>
            <person name="Zhang L."/>
            <person name="Villasana D."/>
            <person name="Johnson A."/>
            <person name="Liu J."/>
            <person name="Liyanage D."/>
            <person name="Lorensuhewa L."/>
            <person name="Robinson T."/>
            <person name="Song A."/>
            <person name="Song B.-B."/>
            <person name="Dinh H."/>
            <person name="Thornton R."/>
            <person name="Coyle M."/>
            <person name="Francisco L."/>
            <person name="Jackson L."/>
            <person name="Javaid M."/>
            <person name="Korchina V."/>
            <person name="Kovar C."/>
            <person name="Mata R."/>
            <person name="Mathew T."/>
            <person name="Ngo R."/>
            <person name="Nguyen L."/>
            <person name="Nguyen N."/>
            <person name="Okwuonu G."/>
            <person name="Ongeri F."/>
            <person name="Pham C."/>
            <person name="Simmons D."/>
            <person name="Wilczek-Boney K."/>
            <person name="Hale W."/>
            <person name="Jakkamsetti A."/>
            <person name="Pham P."/>
            <person name="Ruth R."/>
            <person name="San Lucas F."/>
            <person name="Warren J."/>
            <person name="Zhang J."/>
            <person name="Zhao Z."/>
            <person name="Zhou C."/>
            <person name="Zhu D."/>
            <person name="Lee S."/>
            <person name="Bess C."/>
            <person name="Blankenburg K."/>
            <person name="Forbes L."/>
            <person name="Fu Q."/>
            <person name="Gubbala S."/>
            <person name="Hirani K."/>
            <person name="Jayaseelan J.C."/>
            <person name="Lara F."/>
            <person name="Munidasa M."/>
            <person name="Palculict T."/>
            <person name="Patil S."/>
            <person name="Pu L.-L."/>
            <person name="Saada N."/>
            <person name="Tang L."/>
            <person name="Weissenberger G."/>
            <person name="Zhu Y."/>
            <person name="Hemphill L."/>
            <person name="Shang Y."/>
            <person name="Youmans B."/>
            <person name="Ayvaz T."/>
            <person name="Ross M."/>
            <person name="Santibanez J."/>
            <person name="Aqrawi P."/>
            <person name="Gross S."/>
            <person name="Joshi V."/>
            <person name="Fowler G."/>
            <person name="Nazareth L."/>
            <person name="Reid J."/>
            <person name="Worley K."/>
            <person name="Petrosino J."/>
            <person name="Highlander S."/>
            <person name="Gibbs R."/>
        </authorList>
    </citation>
    <scope>NUCLEOTIDE SEQUENCE [LARGE SCALE GENOMIC DNA]</scope>
    <source>
        <strain evidence="1">ATCC 33269</strain>
    </source>
</reference>
<dbReference type="EMBL" id="AEPE02000005">
    <property type="protein sequence ID" value="EFZ36616.1"/>
    <property type="molecule type" value="Genomic_DNA"/>
</dbReference>
<sequence>MKKEITYIATKNLWKKSVYHDSVRYSRKFTLGFLLTQELWWTIIMLKM</sequence>